<evidence type="ECO:0000313" key="3">
    <source>
        <dbReference type="Proteomes" id="UP000292447"/>
    </source>
</evidence>
<evidence type="ECO:0000259" key="1">
    <source>
        <dbReference type="Pfam" id="PF08585"/>
    </source>
</evidence>
<dbReference type="Proteomes" id="UP000292447">
    <property type="component" value="Chromosome I"/>
</dbReference>
<dbReference type="STRING" id="2163413.A0A4P6XLQ8"/>
<keyword evidence="3" id="KW-1185">Reference proteome</keyword>
<feature type="domain" description="RecQ mediated genome instability protein 1 OB-fold" evidence="1">
    <location>
        <begin position="19"/>
        <end position="152"/>
    </location>
</feature>
<protein>
    <submittedName>
        <fullName evidence="2">RecQ-mediated genome instability protein 1</fullName>
    </submittedName>
</protein>
<dbReference type="Pfam" id="PF08585">
    <property type="entry name" value="RMI1_N_C"/>
    <property type="match status" value="1"/>
</dbReference>
<dbReference type="InterPro" id="IPR013894">
    <property type="entry name" value="RMI1_OB"/>
</dbReference>
<dbReference type="InterPro" id="IPR042470">
    <property type="entry name" value="RMI1_N_C_sf"/>
</dbReference>
<proteinExistence type="predicted"/>
<accession>A0A4P6XLQ8</accession>
<sequence length="190" mass="21649">MSSENTEDGIRQYFGQPEARLNAPISCKVMQIFNVSESKEKALEEWRYYHNPNKAPFERMEHVSRPIIYGVDLDATEHEQKARSSKATYKLLLRDPTDNYFYAVELEDLPFLRPQSSLTKSPLPIVLGGKLTLQHGTLVSDGIVLLRKHQCAYEDPDPASELTKLLNEDIVPNTIDLLERLLEKTHPSGP</sequence>
<reference evidence="3" key="1">
    <citation type="submission" date="2019-03" db="EMBL/GenBank/DDBJ databases">
        <title>Snf2 controls pulcherriminic acid biosynthesis and connects pigmentation and antifungal activity of the yeast Metschnikowia pulcherrima.</title>
        <authorList>
            <person name="Gore-Lloyd D."/>
            <person name="Sumann I."/>
            <person name="Brachmann A.O."/>
            <person name="Schneeberger K."/>
            <person name="Ortiz-Merino R.A."/>
            <person name="Moreno-Beltran M."/>
            <person name="Schlaefli M."/>
            <person name="Kirner P."/>
            <person name="Santos Kron A."/>
            <person name="Wolfe K.H."/>
            <person name="Piel J."/>
            <person name="Ahrens C.H."/>
            <person name="Henk D."/>
            <person name="Freimoser F.M."/>
        </authorList>
    </citation>
    <scope>NUCLEOTIDE SEQUENCE [LARGE SCALE GENOMIC DNA]</scope>
    <source>
        <strain evidence="3">APC 1.2</strain>
    </source>
</reference>
<gene>
    <name evidence="2" type="primary">MPUL0A13370</name>
    <name evidence="2" type="ORF">METSCH_A13370</name>
</gene>
<name>A0A4P6XLQ8_9ASCO</name>
<evidence type="ECO:0000313" key="2">
    <source>
        <dbReference type="EMBL" id="QBM86691.1"/>
    </source>
</evidence>
<dbReference type="Gene3D" id="2.40.50.770">
    <property type="entry name" value="RecQ-mediated genome instability protein Rmi1, C-terminal domain"/>
    <property type="match status" value="1"/>
</dbReference>
<dbReference type="AlphaFoldDB" id="A0A4P6XLQ8"/>
<dbReference type="EMBL" id="CP034456">
    <property type="protein sequence ID" value="QBM86691.1"/>
    <property type="molecule type" value="Genomic_DNA"/>
</dbReference>
<organism evidence="2 3">
    <name type="scientific">Metschnikowia aff. pulcherrima</name>
    <dbReference type="NCBI Taxonomy" id="2163413"/>
    <lineage>
        <taxon>Eukaryota</taxon>
        <taxon>Fungi</taxon>
        <taxon>Dikarya</taxon>
        <taxon>Ascomycota</taxon>
        <taxon>Saccharomycotina</taxon>
        <taxon>Pichiomycetes</taxon>
        <taxon>Metschnikowiaceae</taxon>
        <taxon>Metschnikowia</taxon>
    </lineage>
</organism>